<keyword evidence="4" id="KW-1185">Reference proteome</keyword>
<sequence>MKPSNPSIVFRRRHLILAAGLACAWAPALAQTTSNFPAKPVRLVVPFPAGGGTDTMARALADSLSKMWGQSVIVDNKAGAGTVVGNDFVSKSAPDGLTLLLNTSAVAIVPGLNPRLPYSAETGLAAVTTLGHAPNVAVVRPDSPIRSASDFLAQVRAQPGRFTYGSAGNGTSTHLAAELLKTTAKVFMVHVPYRGATPAMTDLMGGQIDVAFGTLPSVAPYLANGKLRALAVTSATRTALLPDVPTFAESGLAGYAAPVWYGIFVAGGTPAPLVQQLYQSIQRAADSEEFRKRIRAEGLTLTLDPPAAADALYRADIAKWKKVIHVQSIKAD</sequence>
<keyword evidence="2" id="KW-0732">Signal</keyword>
<dbReference type="InterPro" id="IPR042100">
    <property type="entry name" value="Bug_dom1"/>
</dbReference>
<feature type="chain" id="PRO_5040931509" description="LacI family transcriptional regulator" evidence="2">
    <location>
        <begin position="31"/>
        <end position="332"/>
    </location>
</feature>
<evidence type="ECO:0000256" key="2">
    <source>
        <dbReference type="SAM" id="SignalP"/>
    </source>
</evidence>
<accession>A0A9X4NVC8</accession>
<evidence type="ECO:0008006" key="5">
    <source>
        <dbReference type="Google" id="ProtNLM"/>
    </source>
</evidence>
<comment type="similarity">
    <text evidence="1">Belongs to the UPF0065 (bug) family.</text>
</comment>
<dbReference type="PANTHER" id="PTHR42928">
    <property type="entry name" value="TRICARBOXYLATE-BINDING PROTEIN"/>
    <property type="match status" value="1"/>
</dbReference>
<dbReference type="Gene3D" id="3.40.190.10">
    <property type="entry name" value="Periplasmic binding protein-like II"/>
    <property type="match status" value="1"/>
</dbReference>
<gene>
    <name evidence="3" type="ORF">H010_16504</name>
</gene>
<dbReference type="AlphaFoldDB" id="A0A9X4NVC8"/>
<comment type="caution">
    <text evidence="3">The sequence shown here is derived from an EMBL/GenBank/DDBJ whole genome shotgun (WGS) entry which is preliminary data.</text>
</comment>
<dbReference type="EMBL" id="AOGK01000015">
    <property type="protein sequence ID" value="MDG5976869.1"/>
    <property type="molecule type" value="Genomic_DNA"/>
</dbReference>
<dbReference type="PANTHER" id="PTHR42928:SF5">
    <property type="entry name" value="BLR1237 PROTEIN"/>
    <property type="match status" value="1"/>
</dbReference>
<dbReference type="InterPro" id="IPR005064">
    <property type="entry name" value="BUG"/>
</dbReference>
<dbReference type="PIRSF" id="PIRSF017082">
    <property type="entry name" value="YflP"/>
    <property type="match status" value="1"/>
</dbReference>
<dbReference type="OrthoDB" id="8678477at2"/>
<proteinExistence type="inferred from homology"/>
<reference evidence="3" key="1">
    <citation type="submission" date="2013-01" db="EMBL/GenBank/DDBJ databases">
        <title>Genome draft of Hydrogenophaga taeniospiralis 2K1.</title>
        <authorList>
            <person name="Gomila M."/>
            <person name="Lalucat J."/>
        </authorList>
    </citation>
    <scope>NUCLEOTIDE SEQUENCE</scope>
    <source>
        <strain evidence="3">CCUG 15921</strain>
    </source>
</reference>
<dbReference type="RefSeq" id="WP_084236296.1">
    <property type="nucleotide sequence ID" value="NZ_AOGK01000015.1"/>
</dbReference>
<feature type="signal peptide" evidence="2">
    <location>
        <begin position="1"/>
        <end position="30"/>
    </location>
</feature>
<name>A0A9X4NVC8_9BURK</name>
<evidence type="ECO:0000313" key="3">
    <source>
        <dbReference type="EMBL" id="MDG5976869.1"/>
    </source>
</evidence>
<evidence type="ECO:0000256" key="1">
    <source>
        <dbReference type="ARBA" id="ARBA00006987"/>
    </source>
</evidence>
<dbReference type="Pfam" id="PF03401">
    <property type="entry name" value="TctC"/>
    <property type="match status" value="1"/>
</dbReference>
<dbReference type="CDD" id="cd13578">
    <property type="entry name" value="PBP2_Bug27"/>
    <property type="match status" value="1"/>
</dbReference>
<dbReference type="Proteomes" id="UP001152876">
    <property type="component" value="Unassembled WGS sequence"/>
</dbReference>
<protein>
    <recommendedName>
        <fullName evidence="5">LacI family transcriptional regulator</fullName>
    </recommendedName>
</protein>
<dbReference type="Gene3D" id="3.40.190.150">
    <property type="entry name" value="Bordetella uptake gene, domain 1"/>
    <property type="match status" value="1"/>
</dbReference>
<dbReference type="SUPFAM" id="SSF53850">
    <property type="entry name" value="Periplasmic binding protein-like II"/>
    <property type="match status" value="1"/>
</dbReference>
<evidence type="ECO:0000313" key="4">
    <source>
        <dbReference type="Proteomes" id="UP001152876"/>
    </source>
</evidence>
<organism evidence="3 4">
    <name type="scientific">Hydrogenophaga taeniospiralis CCUG 15921</name>
    <dbReference type="NCBI Taxonomy" id="1281780"/>
    <lineage>
        <taxon>Bacteria</taxon>
        <taxon>Pseudomonadati</taxon>
        <taxon>Pseudomonadota</taxon>
        <taxon>Betaproteobacteria</taxon>
        <taxon>Burkholderiales</taxon>
        <taxon>Comamonadaceae</taxon>
        <taxon>Hydrogenophaga</taxon>
    </lineage>
</organism>